<sequence>MYLTCKLIFIYMFILAFLAFTMEFKHLLSTLAYLEFIALIIFMMMASYTYSIYNELFYSFMYISVAVCEAAVGLSITIVYTNKKGNEMFKTF</sequence>
<organism evidence="2">
    <name type="scientific">Mongoloniscus sinensis</name>
    <dbReference type="NCBI Taxonomy" id="1783568"/>
    <lineage>
        <taxon>Eukaryota</taxon>
        <taxon>Metazoa</taxon>
        <taxon>Ecdysozoa</taxon>
        <taxon>Arthropoda</taxon>
        <taxon>Crustacea</taxon>
        <taxon>Multicrustacea</taxon>
        <taxon>Malacostraca</taxon>
        <taxon>Eumalacostraca</taxon>
        <taxon>Peracarida</taxon>
        <taxon>Isopoda</taxon>
        <taxon>Oniscidea</taxon>
        <taxon>Crinocheta</taxon>
        <taxon>Trachelipodidae</taxon>
        <taxon>Mongoloniscus</taxon>
    </lineage>
</organism>
<keyword evidence="1" id="KW-0812">Transmembrane</keyword>
<keyword evidence="1" id="KW-0472">Membrane</keyword>
<feature type="transmembrane region" description="Helical" evidence="1">
    <location>
        <begin position="56"/>
        <end position="80"/>
    </location>
</feature>
<dbReference type="Gene3D" id="1.10.287.3510">
    <property type="match status" value="1"/>
</dbReference>
<dbReference type="AlphaFoldDB" id="A0A3G3LKN1"/>
<geneLocation type="mitochondrion" evidence="2"/>
<dbReference type="EMBL" id="MG709492">
    <property type="protein sequence ID" value="AYQ93276.1"/>
    <property type="molecule type" value="Genomic_DNA"/>
</dbReference>
<evidence type="ECO:0000256" key="1">
    <source>
        <dbReference type="SAM" id="Phobius"/>
    </source>
</evidence>
<keyword evidence="1" id="KW-1133">Transmembrane helix</keyword>
<gene>
    <name evidence="2" type="primary">nad4l</name>
</gene>
<protein>
    <submittedName>
        <fullName evidence="2">NADH dehydrogenase subunit 4L</fullName>
    </submittedName>
</protein>
<keyword evidence="2" id="KW-0496">Mitochondrion</keyword>
<feature type="transmembrane region" description="Helical" evidence="1">
    <location>
        <begin position="31"/>
        <end position="50"/>
    </location>
</feature>
<feature type="transmembrane region" description="Helical" evidence="1">
    <location>
        <begin position="6"/>
        <end position="24"/>
    </location>
</feature>
<name>A0A3G3LKN1_9CRUS</name>
<accession>A0A3G3LKN1</accession>
<reference evidence="2" key="1">
    <citation type="submission" date="2017-12" db="EMBL/GenBank/DDBJ databases">
        <title>The complete mitochondrial genome of M. sinensis.</title>
        <authorList>
            <person name="An J."/>
        </authorList>
    </citation>
    <scope>NUCLEOTIDE SEQUENCE</scope>
</reference>
<proteinExistence type="predicted"/>
<evidence type="ECO:0000313" key="2">
    <source>
        <dbReference type="EMBL" id="AYQ93276.1"/>
    </source>
</evidence>